<comment type="caution">
    <text evidence="1">The sequence shown here is derived from an EMBL/GenBank/DDBJ whole genome shotgun (WGS) entry which is preliminary data.</text>
</comment>
<sequence length="126" mass="13998">MKTVEEFIAALDPGQREQVVELRRVILALPVELDEHIKWNSPSYVHDGIDRITMNVRNKAGAVQLILHFDTARPEVRNAPPVMADETGLVRWLSDIRGVITVPPGTAVSALEPGLSSALEGWLRIR</sequence>
<name>A0A852SU76_9MICO</name>
<evidence type="ECO:0000313" key="1">
    <source>
        <dbReference type="EMBL" id="NYD72194.1"/>
    </source>
</evidence>
<gene>
    <name evidence="1" type="ORF">BJ984_003352</name>
</gene>
<proteinExistence type="predicted"/>
<evidence type="ECO:0000313" key="2">
    <source>
        <dbReference type="Proteomes" id="UP000549913"/>
    </source>
</evidence>
<reference evidence="1 2" key="1">
    <citation type="submission" date="2020-07" db="EMBL/GenBank/DDBJ databases">
        <title>Sequencing the genomes of 1000 actinobacteria strains.</title>
        <authorList>
            <person name="Klenk H.-P."/>
        </authorList>
    </citation>
    <scope>NUCLEOTIDE SEQUENCE [LARGE SCALE GENOMIC DNA]</scope>
    <source>
        <strain evidence="1 2">DSM 26474</strain>
    </source>
</reference>
<dbReference type="AlphaFoldDB" id="A0A852SU76"/>
<organism evidence="1 2">
    <name type="scientific">Herbiconiux flava</name>
    <dbReference type="NCBI Taxonomy" id="881268"/>
    <lineage>
        <taxon>Bacteria</taxon>
        <taxon>Bacillati</taxon>
        <taxon>Actinomycetota</taxon>
        <taxon>Actinomycetes</taxon>
        <taxon>Micrococcales</taxon>
        <taxon>Microbacteriaceae</taxon>
        <taxon>Herbiconiux</taxon>
    </lineage>
</organism>
<protein>
    <recommendedName>
        <fullName evidence="3">DUF1801 domain-containing protein</fullName>
    </recommendedName>
</protein>
<dbReference type="Proteomes" id="UP000549913">
    <property type="component" value="Unassembled WGS sequence"/>
</dbReference>
<dbReference type="EMBL" id="JACCBM010000001">
    <property type="protein sequence ID" value="NYD72194.1"/>
    <property type="molecule type" value="Genomic_DNA"/>
</dbReference>
<dbReference type="RefSeq" id="WP_179548999.1">
    <property type="nucleotide sequence ID" value="NZ_BSEW01000002.1"/>
</dbReference>
<dbReference type="SUPFAM" id="SSF159888">
    <property type="entry name" value="YdhG-like"/>
    <property type="match status" value="1"/>
</dbReference>
<accession>A0A852SU76</accession>
<evidence type="ECO:0008006" key="3">
    <source>
        <dbReference type="Google" id="ProtNLM"/>
    </source>
</evidence>
<dbReference type="Gene3D" id="3.90.1150.200">
    <property type="match status" value="1"/>
</dbReference>
<keyword evidence="2" id="KW-1185">Reference proteome</keyword>